<keyword evidence="3" id="KW-1185">Reference proteome</keyword>
<dbReference type="Pfam" id="PF00188">
    <property type="entry name" value="CAP"/>
    <property type="match status" value="1"/>
</dbReference>
<dbReference type="AlphaFoldDB" id="A0AAD9X6P3"/>
<dbReference type="EMBL" id="JANJYI010000004">
    <property type="protein sequence ID" value="KAK2653744.1"/>
    <property type="molecule type" value="Genomic_DNA"/>
</dbReference>
<dbReference type="InterPro" id="IPR014044">
    <property type="entry name" value="CAP_dom"/>
</dbReference>
<dbReference type="SUPFAM" id="SSF55797">
    <property type="entry name" value="PR-1-like"/>
    <property type="match status" value="1"/>
</dbReference>
<dbReference type="Gene3D" id="3.40.33.10">
    <property type="entry name" value="CAP"/>
    <property type="match status" value="1"/>
</dbReference>
<sequence length="116" mass="12793">MGSGDLTGTAAVKLWVDEKPNTTTTLNSCVGGGCRHYTQAVWRNSVRLGCAKVVSAHLDDQRLIVDPIVYNHSQQQCRSDGHCLMNQIESMLFFFPLDLYSNAMPNSEATTPPSIY</sequence>
<accession>A0AAD9X6P3</accession>
<organism evidence="2 3">
    <name type="scientific">Dipteronia dyeriana</name>
    <dbReference type="NCBI Taxonomy" id="168575"/>
    <lineage>
        <taxon>Eukaryota</taxon>
        <taxon>Viridiplantae</taxon>
        <taxon>Streptophyta</taxon>
        <taxon>Embryophyta</taxon>
        <taxon>Tracheophyta</taxon>
        <taxon>Spermatophyta</taxon>
        <taxon>Magnoliopsida</taxon>
        <taxon>eudicotyledons</taxon>
        <taxon>Gunneridae</taxon>
        <taxon>Pentapetalae</taxon>
        <taxon>rosids</taxon>
        <taxon>malvids</taxon>
        <taxon>Sapindales</taxon>
        <taxon>Sapindaceae</taxon>
        <taxon>Hippocastanoideae</taxon>
        <taxon>Acereae</taxon>
        <taxon>Dipteronia</taxon>
    </lineage>
</organism>
<evidence type="ECO:0000313" key="3">
    <source>
        <dbReference type="Proteomes" id="UP001280121"/>
    </source>
</evidence>
<reference evidence="2" key="1">
    <citation type="journal article" date="2023" name="Plant J.">
        <title>Genome sequences and population genomics provide insights into the demographic history, inbreeding, and mutation load of two 'living fossil' tree species of Dipteronia.</title>
        <authorList>
            <person name="Feng Y."/>
            <person name="Comes H.P."/>
            <person name="Chen J."/>
            <person name="Zhu S."/>
            <person name="Lu R."/>
            <person name="Zhang X."/>
            <person name="Li P."/>
            <person name="Qiu J."/>
            <person name="Olsen K.M."/>
            <person name="Qiu Y."/>
        </authorList>
    </citation>
    <scope>NUCLEOTIDE SEQUENCE</scope>
    <source>
        <strain evidence="2">KIB01</strain>
    </source>
</reference>
<evidence type="ECO:0000313" key="2">
    <source>
        <dbReference type="EMBL" id="KAK2653744.1"/>
    </source>
</evidence>
<dbReference type="Proteomes" id="UP001280121">
    <property type="component" value="Unassembled WGS sequence"/>
</dbReference>
<gene>
    <name evidence="2" type="ORF">Ddye_013600</name>
</gene>
<protein>
    <recommendedName>
        <fullName evidence="1">SCP domain-containing protein</fullName>
    </recommendedName>
</protein>
<proteinExistence type="predicted"/>
<feature type="domain" description="SCP" evidence="1">
    <location>
        <begin position="3"/>
        <end position="60"/>
    </location>
</feature>
<dbReference type="InterPro" id="IPR035940">
    <property type="entry name" value="CAP_sf"/>
</dbReference>
<comment type="caution">
    <text evidence="2">The sequence shown here is derived from an EMBL/GenBank/DDBJ whole genome shotgun (WGS) entry which is preliminary data.</text>
</comment>
<evidence type="ECO:0000259" key="1">
    <source>
        <dbReference type="Pfam" id="PF00188"/>
    </source>
</evidence>
<name>A0AAD9X6P3_9ROSI</name>